<dbReference type="AlphaFoldDB" id="A0ABD6EFQ5"/>
<reference evidence="9 10" key="1">
    <citation type="submission" date="2024-08" db="EMBL/GenBank/DDBJ databases">
        <title>Gnathostoma spinigerum genome.</title>
        <authorList>
            <person name="Gonzalez-Bertolin B."/>
            <person name="Monzon S."/>
            <person name="Zaballos A."/>
            <person name="Jimenez P."/>
            <person name="Dekumyoy P."/>
            <person name="Varona S."/>
            <person name="Cuesta I."/>
            <person name="Sumanam S."/>
            <person name="Adisakwattana P."/>
            <person name="Gasser R.B."/>
            <person name="Hernandez-Gonzalez A."/>
            <person name="Young N.D."/>
            <person name="Perteguer M.J."/>
        </authorList>
    </citation>
    <scope>NUCLEOTIDE SEQUENCE [LARGE SCALE GENOMIC DNA]</scope>
    <source>
        <strain evidence="9">AL3</strain>
        <tissue evidence="9">Liver</tissue>
    </source>
</reference>
<sequence>MPYRRLPAWADRSFLIELKPLSDQAALYIDCPNSDPHKREICSSDGIGSGVNILNQPATVEVNKAAIKIKKHEIIMIENGLDENDPEDGGVISATYHAVVDGLVLYPETLCAMNWVDHQRLLTCKLRVFITEPKTFLRMGNEIISASSLEEFVANAKGQSFKVECSCCHQRLLSSSEMKLTLLSVPSDEWLETFTSLEYFCRGCCSHSQPSSICKSDAVLSDDSFVDWKPNPERVILSFSHIFVNEESVVKNSVIHDDSQDNLRCSKCTRELGRIVKQYPNLYQLHNAMTSLRIGDNEDYLPSKFGSIERYLTWMLLSHCESQTSLKLVVRTYNKRPYLLVWLLESYVILIAGALKKIENGVDTTMLDKCEFPCTPVLKVLYKVFDSETALSDPRANGEDASIGIIHAPLECCLQIIEVLLSSSEVLPPNCRTVGQFYVGFLKLNDDNN</sequence>
<dbReference type="Proteomes" id="UP001608902">
    <property type="component" value="Unassembled WGS sequence"/>
</dbReference>
<dbReference type="InterPro" id="IPR019193">
    <property type="entry name" value="UBQ-conj_enz_E2-bd_prot"/>
</dbReference>
<proteinExistence type="predicted"/>
<comment type="subunit">
    <text evidence="8">Interacts with UBE2C/UbcH10 (E2 ubiquitin-conjugating enzyme). In vitro, interacts with cyclin-B.</text>
</comment>
<keyword evidence="10" id="KW-1185">Reference proteome</keyword>
<comment type="catalytic activity">
    <reaction evidence="1">
        <text>S-ubiquitinyl-[E2 ubiquitin-conjugating enzyme]-L-cysteine + [acceptor protein]-L-lysine = [E2 ubiquitin-conjugating enzyme]-L-cysteine + N(6)-ubiquitinyl-[acceptor protein]-L-lysine.</text>
        <dbReference type="EC" id="2.3.2.26"/>
    </reaction>
</comment>
<evidence type="ECO:0000313" key="10">
    <source>
        <dbReference type="Proteomes" id="UP001608902"/>
    </source>
</evidence>
<dbReference type="EC" id="2.3.2.26" evidence="2"/>
<evidence type="ECO:0000313" key="9">
    <source>
        <dbReference type="EMBL" id="MFH4978818.1"/>
    </source>
</evidence>
<evidence type="ECO:0000256" key="6">
    <source>
        <dbReference type="ARBA" id="ARBA00032298"/>
    </source>
</evidence>
<evidence type="ECO:0000256" key="5">
    <source>
        <dbReference type="ARBA" id="ARBA00032234"/>
    </source>
</evidence>
<protein>
    <recommendedName>
        <fullName evidence="3">E3 ubiquitin-protein ligase E3D</fullName>
        <ecNumber evidence="2">2.3.2.26</ecNumber>
    </recommendedName>
    <alternativeName>
        <fullName evidence="6">HECT-type E3 ubiquitin transferase E3D</fullName>
    </alternativeName>
    <alternativeName>
        <fullName evidence="5">UbcH10-binding protein with a HECT-like domain</fullName>
    </alternativeName>
    <alternativeName>
        <fullName evidence="4">Ubiquitin-conjugating enzyme E2C-binding protein</fullName>
    </alternativeName>
</protein>
<evidence type="ECO:0000256" key="2">
    <source>
        <dbReference type="ARBA" id="ARBA00012485"/>
    </source>
</evidence>
<comment type="caution">
    <text evidence="9">The sequence shown here is derived from an EMBL/GenBank/DDBJ whole genome shotgun (WGS) entry which is preliminary data.</text>
</comment>
<dbReference type="EMBL" id="JBGFUD010003557">
    <property type="protein sequence ID" value="MFH4978818.1"/>
    <property type="molecule type" value="Genomic_DNA"/>
</dbReference>
<evidence type="ECO:0000256" key="4">
    <source>
        <dbReference type="ARBA" id="ARBA00029737"/>
    </source>
</evidence>
<dbReference type="PANTHER" id="PTHR31531:SF2">
    <property type="entry name" value="E3 UBIQUITIN-PROTEIN LIGASE E3D"/>
    <property type="match status" value="1"/>
</dbReference>
<name>A0ABD6EFQ5_9BILA</name>
<dbReference type="PANTHER" id="PTHR31531">
    <property type="entry name" value="E3 UBIQUITIN-PROTEIN LIGASE E3D FAMILY MEMBER"/>
    <property type="match status" value="1"/>
</dbReference>
<gene>
    <name evidence="9" type="ORF">AB6A40_005527</name>
</gene>
<evidence type="ECO:0000256" key="8">
    <source>
        <dbReference type="ARBA" id="ARBA00064185"/>
    </source>
</evidence>
<evidence type="ECO:0000256" key="3">
    <source>
        <dbReference type="ARBA" id="ARBA00013646"/>
    </source>
</evidence>
<dbReference type="GO" id="GO:0061630">
    <property type="term" value="F:ubiquitin protein ligase activity"/>
    <property type="evidence" value="ECO:0007669"/>
    <property type="project" value="UniProtKB-EC"/>
</dbReference>
<dbReference type="Pfam" id="PF09814">
    <property type="entry name" value="HECT_2"/>
    <property type="match status" value="1"/>
</dbReference>
<organism evidence="9 10">
    <name type="scientific">Gnathostoma spinigerum</name>
    <dbReference type="NCBI Taxonomy" id="75299"/>
    <lineage>
        <taxon>Eukaryota</taxon>
        <taxon>Metazoa</taxon>
        <taxon>Ecdysozoa</taxon>
        <taxon>Nematoda</taxon>
        <taxon>Chromadorea</taxon>
        <taxon>Rhabditida</taxon>
        <taxon>Spirurina</taxon>
        <taxon>Gnathostomatomorpha</taxon>
        <taxon>Gnathostomatoidea</taxon>
        <taxon>Gnathostomatidae</taxon>
        <taxon>Gnathostoma</taxon>
    </lineage>
</organism>
<evidence type="ECO:0000256" key="1">
    <source>
        <dbReference type="ARBA" id="ARBA00000885"/>
    </source>
</evidence>
<accession>A0ABD6EFQ5</accession>
<evidence type="ECO:0000256" key="7">
    <source>
        <dbReference type="ARBA" id="ARBA00053831"/>
    </source>
</evidence>
<comment type="function">
    <text evidence="7">E3 ubiquitin-protein ligase which accepts ubiquitin from specific E2 ubiquitin-conjugating enzymes, and transfers it to substrates, generally promoting their degradation by the proteasome. Independently of its E3 ubiquitin-protein ligase activity, acts as an inhibitor of CPSF3 endonuclease activity by blocking CPSF3 active site.</text>
</comment>